<dbReference type="EMBL" id="RBXR01000001">
    <property type="protein sequence ID" value="RKT70466.1"/>
    <property type="molecule type" value="Genomic_DNA"/>
</dbReference>
<reference evidence="1 2" key="1">
    <citation type="submission" date="2018-10" db="EMBL/GenBank/DDBJ databases">
        <title>Sequencing the genomes of 1000 actinobacteria strains.</title>
        <authorList>
            <person name="Klenk H.-P."/>
        </authorList>
    </citation>
    <scope>NUCLEOTIDE SEQUENCE [LARGE SCALE GENOMIC DNA]</scope>
    <source>
        <strain evidence="1 2">DSM 43911</strain>
    </source>
</reference>
<accession>A0A495XAU1</accession>
<dbReference type="Proteomes" id="UP000272729">
    <property type="component" value="Unassembled WGS sequence"/>
</dbReference>
<gene>
    <name evidence="1" type="ORF">DFJ66_3732</name>
</gene>
<dbReference type="RefSeq" id="WP_147459300.1">
    <property type="nucleotide sequence ID" value="NZ_JBIUBA010000005.1"/>
</dbReference>
<name>A0A495XAU1_9PSEU</name>
<dbReference type="AlphaFoldDB" id="A0A495XAU1"/>
<dbReference type="OrthoDB" id="3700099at2"/>
<comment type="caution">
    <text evidence="1">The sequence shown here is derived from an EMBL/GenBank/DDBJ whole genome shotgun (WGS) entry which is preliminary data.</text>
</comment>
<keyword evidence="2" id="KW-1185">Reference proteome</keyword>
<protein>
    <submittedName>
        <fullName evidence="1">Uncharacterized protein</fullName>
    </submittedName>
</protein>
<organism evidence="1 2">
    <name type="scientific">Saccharothrix variisporea</name>
    <dbReference type="NCBI Taxonomy" id="543527"/>
    <lineage>
        <taxon>Bacteria</taxon>
        <taxon>Bacillati</taxon>
        <taxon>Actinomycetota</taxon>
        <taxon>Actinomycetes</taxon>
        <taxon>Pseudonocardiales</taxon>
        <taxon>Pseudonocardiaceae</taxon>
        <taxon>Saccharothrix</taxon>
    </lineage>
</organism>
<evidence type="ECO:0000313" key="2">
    <source>
        <dbReference type="Proteomes" id="UP000272729"/>
    </source>
</evidence>
<sequence>MNGYRTTADEAVIIELNPRGNPMLLEENLARSRMHDAEVFAEQQRVAHRLVVARRWRRLAGWAQRRALLKARAV</sequence>
<evidence type="ECO:0000313" key="1">
    <source>
        <dbReference type="EMBL" id="RKT70466.1"/>
    </source>
</evidence>
<proteinExistence type="predicted"/>